<organism evidence="2 3">
    <name type="scientific">Candidatus Cellulosilyticum pullistercoris</name>
    <dbReference type="NCBI Taxonomy" id="2838521"/>
    <lineage>
        <taxon>Bacteria</taxon>
        <taxon>Bacillati</taxon>
        <taxon>Bacillota</taxon>
        <taxon>Clostridia</taxon>
        <taxon>Lachnospirales</taxon>
        <taxon>Cellulosilyticaceae</taxon>
        <taxon>Cellulosilyticum</taxon>
    </lineage>
</organism>
<name>A0A9E2NJU7_9FIRM</name>
<reference evidence="2" key="1">
    <citation type="journal article" date="2021" name="PeerJ">
        <title>Extensive microbial diversity within the chicken gut microbiome revealed by metagenomics and culture.</title>
        <authorList>
            <person name="Gilroy R."/>
            <person name="Ravi A."/>
            <person name="Getino M."/>
            <person name="Pursley I."/>
            <person name="Horton D.L."/>
            <person name="Alikhan N.F."/>
            <person name="Baker D."/>
            <person name="Gharbi K."/>
            <person name="Hall N."/>
            <person name="Watson M."/>
            <person name="Adriaenssens E.M."/>
            <person name="Foster-Nyarko E."/>
            <person name="Jarju S."/>
            <person name="Secka A."/>
            <person name="Antonio M."/>
            <person name="Oren A."/>
            <person name="Chaudhuri R.R."/>
            <person name="La Ragione R."/>
            <person name="Hildebrand F."/>
            <person name="Pallen M.J."/>
        </authorList>
    </citation>
    <scope>NUCLEOTIDE SEQUENCE</scope>
    <source>
        <strain evidence="2">B5-657</strain>
    </source>
</reference>
<feature type="domain" description="Peptidase U32 collagenase" evidence="1">
    <location>
        <begin position="380"/>
        <end position="495"/>
    </location>
</feature>
<dbReference type="AlphaFoldDB" id="A0A9E2NJU7"/>
<dbReference type="PANTHER" id="PTHR30217">
    <property type="entry name" value="PEPTIDASE U32 FAMILY"/>
    <property type="match status" value="1"/>
</dbReference>
<dbReference type="Proteomes" id="UP000824229">
    <property type="component" value="Unassembled WGS sequence"/>
</dbReference>
<evidence type="ECO:0000313" key="2">
    <source>
        <dbReference type="EMBL" id="MBU3803191.1"/>
    </source>
</evidence>
<dbReference type="Pfam" id="PF01136">
    <property type="entry name" value="Peptidase_U32"/>
    <property type="match status" value="2"/>
</dbReference>
<gene>
    <name evidence="2" type="ORF">H9872_00310</name>
</gene>
<dbReference type="EMBL" id="JAHLFQ010000007">
    <property type="protein sequence ID" value="MBU3803191.1"/>
    <property type="molecule type" value="Genomic_DNA"/>
</dbReference>
<comment type="caution">
    <text evidence="2">The sequence shown here is derived from an EMBL/GenBank/DDBJ whole genome shotgun (WGS) entry which is preliminary data.</text>
</comment>
<sequence length="773" mass="87571">MNKAELLAPVGKMENAIAAIENGADALFVGGKGFNARQAADNFTEDELEEIVKYATLRGVRVYVTVNILIKPQETESLYQYLKYLEEIGVHAIIIQDLGIAHIARKYFPNLRLHASTQISAHSIEDVMFLKELGFKRVVLAREMQLKEIEEIIKTCDIEIETFIHGALCYSYSGQCLMSSLIGGRSGNRGRCAQTCRMRYNLKEDGKLLAKESYLLSLKDICSIEFIPELLSAGIHSFKVEGRMKSPEYVASVIRTYRKYIDMAENNEPYNVLEEDLNVLKGIFNRGGFSKGYYYEKGSKKMLTPVSPRHIGIKVGEVTRFIAKTGVATIKLTHDLKPGDGLEIIRLGKESVGTGITKACQAGTHITCTFDKYVEVGSEVYLTKNHQLLKEMRQTYLKPVRKLPIQMKVVGKLHEPIELTLTCQGKTVTVYGEVLEEATSNPVTLEQARKQLTKLGSTSFVAREVEMSWPEYAYIGVSKLNEIRRAAALNLEEALLEKVVDKIPVAYPKVELEENHALGWTAHVTTREQLEVVLSYPEIKAIYWEWCYNNEAAEEALDKSIMHGKAFYLALPHIMKESMYKAYQEDLLKWEQTALTGFLVRNIGEYAFLKSCHKKIMIDYNMNITNNETLALWQEKGVERATVSVELSSSELGLLAGNKEKIVYGHLPVMTSSQCVLRGTPSCQKGKKEKHYFELEDRKEISWRIQTDCKACMMQIMSYEPLAHRKNEIPASGYTLRLQFTNETASQTEEVLQNYLRHTERKALKGTTFKGVL</sequence>
<dbReference type="PROSITE" id="PS01276">
    <property type="entry name" value="PEPTIDASE_U32"/>
    <property type="match status" value="1"/>
</dbReference>
<evidence type="ECO:0000313" key="3">
    <source>
        <dbReference type="Proteomes" id="UP000824229"/>
    </source>
</evidence>
<evidence type="ECO:0000259" key="1">
    <source>
        <dbReference type="Pfam" id="PF12392"/>
    </source>
</evidence>
<dbReference type="InterPro" id="IPR020988">
    <property type="entry name" value="Pept_U32_collagenase"/>
</dbReference>
<dbReference type="InterPro" id="IPR001539">
    <property type="entry name" value="Peptidase_U32"/>
</dbReference>
<protein>
    <submittedName>
        <fullName evidence="2">U32 family peptidase</fullName>
    </submittedName>
</protein>
<dbReference type="PANTHER" id="PTHR30217:SF10">
    <property type="entry name" value="23S RRNA 5-HYDROXYCYTIDINE C2501 SYNTHASE"/>
    <property type="match status" value="1"/>
</dbReference>
<proteinExistence type="predicted"/>
<dbReference type="Pfam" id="PF12392">
    <property type="entry name" value="DUF3656"/>
    <property type="match status" value="1"/>
</dbReference>
<reference evidence="2" key="2">
    <citation type="submission" date="2021-04" db="EMBL/GenBank/DDBJ databases">
        <authorList>
            <person name="Gilroy R."/>
        </authorList>
    </citation>
    <scope>NUCLEOTIDE SEQUENCE</scope>
    <source>
        <strain evidence="2">B5-657</strain>
    </source>
</reference>
<accession>A0A9E2NJU7</accession>
<dbReference type="InterPro" id="IPR051454">
    <property type="entry name" value="RNA/ubiquinone_mod_enzymes"/>
</dbReference>